<evidence type="ECO:0000313" key="1">
    <source>
        <dbReference type="EMBL" id="GBP40019.1"/>
    </source>
</evidence>
<dbReference type="AlphaFoldDB" id="A0A4C1VPD2"/>
<reference evidence="1 2" key="1">
    <citation type="journal article" date="2019" name="Commun. Biol.">
        <title>The bagworm genome reveals a unique fibroin gene that provides high tensile strength.</title>
        <authorList>
            <person name="Kono N."/>
            <person name="Nakamura H."/>
            <person name="Ohtoshi R."/>
            <person name="Tomita M."/>
            <person name="Numata K."/>
            <person name="Arakawa K."/>
        </authorList>
    </citation>
    <scope>NUCLEOTIDE SEQUENCE [LARGE SCALE GENOMIC DNA]</scope>
</reference>
<accession>A0A4C1VPD2</accession>
<proteinExistence type="predicted"/>
<keyword evidence="2" id="KW-1185">Reference proteome</keyword>
<protein>
    <submittedName>
        <fullName evidence="1">Uncharacterized protein</fullName>
    </submittedName>
</protein>
<dbReference type="Proteomes" id="UP000299102">
    <property type="component" value="Unassembled WGS sequence"/>
</dbReference>
<comment type="caution">
    <text evidence="1">The sequence shown here is derived from an EMBL/GenBank/DDBJ whole genome shotgun (WGS) entry which is preliminary data.</text>
</comment>
<evidence type="ECO:0000313" key="2">
    <source>
        <dbReference type="Proteomes" id="UP000299102"/>
    </source>
</evidence>
<sequence>MRTHARTYVRTHAHIHITRKMCCARGRPIIVEWERRKAFGGPLSFVLKNFTKKKICPFAFRDRFGGLFVWSPCSLCMLRGENRLVQGRGCKASDPVFLYVTRQVSCLSSGYLIEGVVGQWNLVESGDENASGVTVVEWSYEGRVGHRNSNSPGETQQRKFYSM</sequence>
<gene>
    <name evidence="1" type="ORF">EVAR_19146_1</name>
</gene>
<dbReference type="EMBL" id="BGZK01000375">
    <property type="protein sequence ID" value="GBP40019.1"/>
    <property type="molecule type" value="Genomic_DNA"/>
</dbReference>
<organism evidence="1 2">
    <name type="scientific">Eumeta variegata</name>
    <name type="common">Bagworm moth</name>
    <name type="synonym">Eumeta japonica</name>
    <dbReference type="NCBI Taxonomy" id="151549"/>
    <lineage>
        <taxon>Eukaryota</taxon>
        <taxon>Metazoa</taxon>
        <taxon>Ecdysozoa</taxon>
        <taxon>Arthropoda</taxon>
        <taxon>Hexapoda</taxon>
        <taxon>Insecta</taxon>
        <taxon>Pterygota</taxon>
        <taxon>Neoptera</taxon>
        <taxon>Endopterygota</taxon>
        <taxon>Lepidoptera</taxon>
        <taxon>Glossata</taxon>
        <taxon>Ditrysia</taxon>
        <taxon>Tineoidea</taxon>
        <taxon>Psychidae</taxon>
        <taxon>Oiketicinae</taxon>
        <taxon>Eumeta</taxon>
    </lineage>
</organism>
<name>A0A4C1VPD2_EUMVA</name>